<dbReference type="AlphaFoldDB" id="A0A9W6GAW5"/>
<dbReference type="InterPro" id="IPR023635">
    <property type="entry name" value="Peptide_deformylase"/>
</dbReference>
<comment type="similarity">
    <text evidence="1 6">Belongs to the polypeptide deformylase family.</text>
</comment>
<evidence type="ECO:0000256" key="6">
    <source>
        <dbReference type="HAMAP-Rule" id="MF_00163"/>
    </source>
</evidence>
<dbReference type="Pfam" id="PF01327">
    <property type="entry name" value="Pep_deformylase"/>
    <property type="match status" value="1"/>
</dbReference>
<feature type="binding site" evidence="6">
    <location>
        <position position="191"/>
    </location>
    <ligand>
        <name>Fe cation</name>
        <dbReference type="ChEBI" id="CHEBI:24875"/>
    </ligand>
</feature>
<comment type="catalytic activity">
    <reaction evidence="6">
        <text>N-terminal N-formyl-L-methionyl-[peptide] + H2O = N-terminal L-methionyl-[peptide] + formate</text>
        <dbReference type="Rhea" id="RHEA:24420"/>
        <dbReference type="Rhea" id="RHEA-COMP:10639"/>
        <dbReference type="Rhea" id="RHEA-COMP:10640"/>
        <dbReference type="ChEBI" id="CHEBI:15377"/>
        <dbReference type="ChEBI" id="CHEBI:15740"/>
        <dbReference type="ChEBI" id="CHEBI:49298"/>
        <dbReference type="ChEBI" id="CHEBI:64731"/>
        <dbReference type="EC" id="3.5.1.88"/>
    </reaction>
</comment>
<evidence type="ECO:0000256" key="5">
    <source>
        <dbReference type="ARBA" id="ARBA00023004"/>
    </source>
</evidence>
<dbReference type="NCBIfam" id="NF001159">
    <property type="entry name" value="PRK00150.1-3"/>
    <property type="match status" value="1"/>
</dbReference>
<keyword evidence="9" id="KW-1185">Reference proteome</keyword>
<dbReference type="SUPFAM" id="SSF56420">
    <property type="entry name" value="Peptide deformylase"/>
    <property type="match status" value="1"/>
</dbReference>
<comment type="caution">
    <text evidence="8">The sequence shown here is derived from an EMBL/GenBank/DDBJ whole genome shotgun (WGS) entry which is preliminary data.</text>
</comment>
<dbReference type="NCBIfam" id="TIGR00079">
    <property type="entry name" value="pept_deformyl"/>
    <property type="match status" value="1"/>
</dbReference>
<comment type="function">
    <text evidence="6">Removes the formyl group from the N-terminal Met of newly synthesized proteins. Requires at least a dipeptide for an efficient rate of reaction. N-terminal L-methionine is a prerequisite for activity but the enzyme has broad specificity at other positions.</text>
</comment>
<dbReference type="InterPro" id="IPR036821">
    <property type="entry name" value="Peptide_deformylase_sf"/>
</dbReference>
<gene>
    <name evidence="8" type="primary">def3</name>
    <name evidence="6" type="synonym">def</name>
    <name evidence="8" type="ORF">GALLR39Z86_33900</name>
</gene>
<keyword evidence="4 6" id="KW-0648">Protein biosynthesis</keyword>
<dbReference type="GO" id="GO:0046872">
    <property type="term" value="F:metal ion binding"/>
    <property type="evidence" value="ECO:0007669"/>
    <property type="project" value="UniProtKB-KW"/>
</dbReference>
<feature type="active site" evidence="6">
    <location>
        <position position="188"/>
    </location>
</feature>
<dbReference type="EC" id="3.5.1.88" evidence="6"/>
<organism evidence="8 9">
    <name type="scientific">Glycomyces algeriensis</name>
    <dbReference type="NCBI Taxonomy" id="256037"/>
    <lineage>
        <taxon>Bacteria</taxon>
        <taxon>Bacillati</taxon>
        <taxon>Actinomycetota</taxon>
        <taxon>Actinomycetes</taxon>
        <taxon>Glycomycetales</taxon>
        <taxon>Glycomycetaceae</taxon>
        <taxon>Glycomyces</taxon>
    </lineage>
</organism>
<evidence type="ECO:0000313" key="9">
    <source>
        <dbReference type="Proteomes" id="UP001144313"/>
    </source>
</evidence>
<feature type="compositionally biased region" description="Basic and acidic residues" evidence="7">
    <location>
        <begin position="1"/>
        <end position="22"/>
    </location>
</feature>
<evidence type="ECO:0000256" key="4">
    <source>
        <dbReference type="ARBA" id="ARBA00022917"/>
    </source>
</evidence>
<dbReference type="Gene3D" id="3.90.45.10">
    <property type="entry name" value="Peptide deformylase"/>
    <property type="match status" value="1"/>
</dbReference>
<evidence type="ECO:0000256" key="1">
    <source>
        <dbReference type="ARBA" id="ARBA00010759"/>
    </source>
</evidence>
<feature type="binding site" evidence="6">
    <location>
        <position position="145"/>
    </location>
    <ligand>
        <name>Fe cation</name>
        <dbReference type="ChEBI" id="CHEBI:24875"/>
    </ligand>
</feature>
<dbReference type="EMBL" id="BSDT01000001">
    <property type="protein sequence ID" value="GLI43540.1"/>
    <property type="molecule type" value="Genomic_DNA"/>
</dbReference>
<proteinExistence type="inferred from homology"/>
<keyword evidence="5 6" id="KW-0408">Iron</keyword>
<dbReference type="PRINTS" id="PR01576">
    <property type="entry name" value="PDEFORMYLASE"/>
</dbReference>
<evidence type="ECO:0000256" key="7">
    <source>
        <dbReference type="SAM" id="MobiDB-lite"/>
    </source>
</evidence>
<feature type="compositionally biased region" description="Low complexity" evidence="7">
    <location>
        <begin position="23"/>
        <end position="43"/>
    </location>
</feature>
<dbReference type="GO" id="GO:0042586">
    <property type="term" value="F:peptide deformylase activity"/>
    <property type="evidence" value="ECO:0007669"/>
    <property type="project" value="UniProtKB-UniRule"/>
</dbReference>
<dbReference type="PANTHER" id="PTHR10458:SF2">
    <property type="entry name" value="PEPTIDE DEFORMYLASE, MITOCHONDRIAL"/>
    <property type="match status" value="1"/>
</dbReference>
<keyword evidence="3 6" id="KW-0378">Hydrolase</keyword>
<feature type="region of interest" description="Disordered" evidence="7">
    <location>
        <begin position="1"/>
        <end position="53"/>
    </location>
</feature>
<dbReference type="Proteomes" id="UP001144313">
    <property type="component" value="Unassembled WGS sequence"/>
</dbReference>
<reference evidence="8" key="1">
    <citation type="submission" date="2022-12" db="EMBL/GenBank/DDBJ databases">
        <title>Reference genome sequencing for broad-spectrum identification of bacterial and archaeal isolates by mass spectrometry.</title>
        <authorList>
            <person name="Sekiguchi Y."/>
            <person name="Tourlousse D.M."/>
        </authorList>
    </citation>
    <scope>NUCLEOTIDE SEQUENCE</scope>
    <source>
        <strain evidence="8">LLR39Z86</strain>
    </source>
</reference>
<dbReference type="HAMAP" id="MF_00163">
    <property type="entry name" value="Pep_deformylase"/>
    <property type="match status" value="1"/>
</dbReference>
<dbReference type="PANTHER" id="PTHR10458">
    <property type="entry name" value="PEPTIDE DEFORMYLASE"/>
    <property type="match status" value="1"/>
</dbReference>
<name>A0A9W6GAW5_9ACTN</name>
<dbReference type="CDD" id="cd00487">
    <property type="entry name" value="Pep_deformylase"/>
    <property type="match status" value="1"/>
</dbReference>
<keyword evidence="2 6" id="KW-0479">Metal-binding</keyword>
<protein>
    <recommendedName>
        <fullName evidence="6">Peptide deformylase</fullName>
        <shortName evidence="6">PDF</shortName>
        <ecNumber evidence="6">3.5.1.88</ecNumber>
    </recommendedName>
    <alternativeName>
        <fullName evidence="6">Polypeptide deformylase</fullName>
    </alternativeName>
</protein>
<feature type="binding site" evidence="6">
    <location>
        <position position="187"/>
    </location>
    <ligand>
        <name>Fe cation</name>
        <dbReference type="ChEBI" id="CHEBI:24875"/>
    </ligand>
</feature>
<comment type="cofactor">
    <cofactor evidence="6">
        <name>Fe(2+)</name>
        <dbReference type="ChEBI" id="CHEBI:29033"/>
    </cofactor>
    <text evidence="6">Binds 1 Fe(2+) ion.</text>
</comment>
<evidence type="ECO:0000313" key="8">
    <source>
        <dbReference type="EMBL" id="GLI43540.1"/>
    </source>
</evidence>
<dbReference type="GO" id="GO:0006412">
    <property type="term" value="P:translation"/>
    <property type="evidence" value="ECO:0007669"/>
    <property type="project" value="UniProtKB-UniRule"/>
</dbReference>
<evidence type="ECO:0000256" key="2">
    <source>
        <dbReference type="ARBA" id="ARBA00022723"/>
    </source>
</evidence>
<evidence type="ECO:0000256" key="3">
    <source>
        <dbReference type="ARBA" id="ARBA00022801"/>
    </source>
</evidence>
<accession>A0A9W6GAW5</accession>
<sequence>MADKETTMTDHEHDAPGGHASEDAAPGGPAAGDPAPEAPAPGGRAPGDHGRAHPITRYGEAVLHRACKPVEAFDDALAALIEDMFASMYAANGVGLAANQIGVDARVFVLDCEDADGERTVAAVVNPVLHLPPAPRELMVDDEGCLSVPGAFEDTPRSTTAVVEGFDAEGKPVRIEGTGTLARCLQHEYDHLEGTVYVDRLPKKARNRALAEAGLR</sequence>